<dbReference type="PANTHER" id="PTHR36156:SF2">
    <property type="entry name" value="CUPIN TYPE-2 DOMAIN-CONTAINING PROTEIN"/>
    <property type="match status" value="1"/>
</dbReference>
<name>A0A6P2HE63_BURL3</name>
<dbReference type="Proteomes" id="UP000494260">
    <property type="component" value="Unassembled WGS sequence"/>
</dbReference>
<dbReference type="SUPFAM" id="SSF51182">
    <property type="entry name" value="RmlC-like cupins"/>
    <property type="match status" value="1"/>
</dbReference>
<accession>A0A6P2HE63</accession>
<reference evidence="2 3" key="1">
    <citation type="submission" date="2019-09" db="EMBL/GenBank/DDBJ databases">
        <authorList>
            <person name="Depoorter E."/>
        </authorList>
    </citation>
    <scope>NUCLEOTIDE SEQUENCE [LARGE SCALE GENOMIC DNA]</scope>
    <source>
        <strain evidence="2">R-18109</strain>
    </source>
</reference>
<dbReference type="InterPro" id="IPR013096">
    <property type="entry name" value="Cupin_2"/>
</dbReference>
<evidence type="ECO:0000259" key="1">
    <source>
        <dbReference type="Pfam" id="PF07883"/>
    </source>
</evidence>
<dbReference type="InterPro" id="IPR014710">
    <property type="entry name" value="RmlC-like_jellyroll"/>
</dbReference>
<feature type="domain" description="Cupin type-2" evidence="1">
    <location>
        <begin position="73"/>
        <end position="138"/>
    </location>
</feature>
<sequence length="162" mass="17181">MAFTHRRIVTGLDNEGKSCVVSDKTLNQIPECQGVPAVIWKTDGYPVSNAGNDEAAAPFGTDTFSSSTFFLLFSPSSSDAPSAWHTTDTIDYVVVLSGKVLLELETGSVELKAGDLIVDRGVKHSWRETGGQPATLLAAVVRAEPLGAGASFGDNFDQYIKG</sequence>
<organism evidence="2 3">
    <name type="scientific">Burkholderia lata (strain ATCC 17760 / DSM 23089 / LMG 22485 / NCIMB 9086 / R18194 / 383)</name>
    <dbReference type="NCBI Taxonomy" id="482957"/>
    <lineage>
        <taxon>Bacteria</taxon>
        <taxon>Pseudomonadati</taxon>
        <taxon>Pseudomonadota</taxon>
        <taxon>Betaproteobacteria</taxon>
        <taxon>Burkholderiales</taxon>
        <taxon>Burkholderiaceae</taxon>
        <taxon>Burkholderia</taxon>
        <taxon>Burkholderia cepacia complex</taxon>
    </lineage>
</organism>
<protein>
    <submittedName>
        <fullName evidence="2">Cupin 2 domain-containing protein</fullName>
    </submittedName>
</protein>
<dbReference type="RefSeq" id="WP_174951731.1">
    <property type="nucleotide sequence ID" value="NZ_CABVPZ010000002.1"/>
</dbReference>
<gene>
    <name evidence="2" type="ORF">BLA18109_03665</name>
</gene>
<dbReference type="Pfam" id="PF07883">
    <property type="entry name" value="Cupin_2"/>
    <property type="match status" value="1"/>
</dbReference>
<dbReference type="EMBL" id="CABVQH010000011">
    <property type="protein sequence ID" value="VWC87340.1"/>
    <property type="molecule type" value="Genomic_DNA"/>
</dbReference>
<evidence type="ECO:0000313" key="3">
    <source>
        <dbReference type="Proteomes" id="UP000494260"/>
    </source>
</evidence>
<proteinExistence type="predicted"/>
<evidence type="ECO:0000313" key="2">
    <source>
        <dbReference type="EMBL" id="VWC87340.1"/>
    </source>
</evidence>
<dbReference type="PANTHER" id="PTHR36156">
    <property type="entry name" value="SLR2101 PROTEIN"/>
    <property type="match status" value="1"/>
</dbReference>
<dbReference type="AlphaFoldDB" id="A0A6P2HE63"/>
<dbReference type="InterPro" id="IPR047142">
    <property type="entry name" value="OryJ/VirC-like"/>
</dbReference>
<dbReference type="Gene3D" id="2.60.120.10">
    <property type="entry name" value="Jelly Rolls"/>
    <property type="match status" value="1"/>
</dbReference>
<dbReference type="InterPro" id="IPR011051">
    <property type="entry name" value="RmlC_Cupin_sf"/>
</dbReference>